<dbReference type="EMBL" id="ACYS02000136">
    <property type="protein sequence ID" value="EGJ67723.1"/>
    <property type="molecule type" value="Genomic_DNA"/>
</dbReference>
<feature type="coiled-coil region" evidence="1">
    <location>
        <begin position="46"/>
        <end position="73"/>
    </location>
</feature>
<dbReference type="AlphaFoldDB" id="A0A828SSR7"/>
<proteinExistence type="predicted"/>
<reference evidence="3 4" key="1">
    <citation type="submission" date="2011-04" db="EMBL/GenBank/DDBJ databases">
        <authorList>
            <person name="Weinstock G."/>
            <person name="Sodergren E."/>
            <person name="Clifton S."/>
            <person name="Fulton L."/>
            <person name="Fulton B."/>
            <person name="Courtney L."/>
            <person name="Fronick C."/>
            <person name="Harrison M."/>
            <person name="Strong C."/>
            <person name="Farmer C."/>
            <person name="Delahaunty K."/>
            <person name="Markovic C."/>
            <person name="Hall O."/>
            <person name="Minx P."/>
            <person name="Tomlinson C."/>
            <person name="Mitreva M."/>
            <person name="Hou S."/>
            <person name="Chen J."/>
            <person name="Wollam A."/>
            <person name="Pepin K.H."/>
            <person name="Johnson M."/>
            <person name="Bhonagiri V."/>
            <person name="Zhang X."/>
            <person name="Suruliraj S."/>
            <person name="Warren W."/>
            <person name="Chinwalla A."/>
            <person name="Mardis E.R."/>
            <person name="Wilson R.K."/>
        </authorList>
    </citation>
    <scope>NUCLEOTIDE SEQUENCE [LARGE SCALE GENOMIC DNA]</scope>
    <source>
        <strain evidence="3 4">6014059</strain>
    </source>
</reference>
<sequence>MKVFTTLFFFVKIINIKNIEIIIMINKVLIVLCVSIVFVLGYWAYLDTQNKRHQELMRIIQEAEKNLQTIERNPNRVSHSNLASYNLQKYISDKKIFF</sequence>
<organism evidence="3 4">
    <name type="scientific">Acinetobacter baumannii 6014059</name>
    <dbReference type="NCBI Taxonomy" id="525242"/>
    <lineage>
        <taxon>Bacteria</taxon>
        <taxon>Pseudomonadati</taxon>
        <taxon>Pseudomonadota</taxon>
        <taxon>Gammaproteobacteria</taxon>
        <taxon>Moraxellales</taxon>
        <taxon>Moraxellaceae</taxon>
        <taxon>Acinetobacter</taxon>
        <taxon>Acinetobacter calcoaceticus/baumannii complex</taxon>
    </lineage>
</organism>
<protein>
    <submittedName>
        <fullName evidence="3">Uncharacterized protein</fullName>
    </submittedName>
</protein>
<accession>A0A828SSR7</accession>
<name>A0A828SSR7_ACIBA</name>
<feature type="transmembrane region" description="Helical" evidence="2">
    <location>
        <begin position="21"/>
        <end position="45"/>
    </location>
</feature>
<keyword evidence="1" id="KW-0175">Coiled coil</keyword>
<keyword evidence="2" id="KW-0472">Membrane</keyword>
<evidence type="ECO:0000256" key="1">
    <source>
        <dbReference type="SAM" id="Coils"/>
    </source>
</evidence>
<comment type="caution">
    <text evidence="3">The sequence shown here is derived from an EMBL/GenBank/DDBJ whole genome shotgun (WGS) entry which is preliminary data.</text>
</comment>
<dbReference type="Proteomes" id="UP000003204">
    <property type="component" value="Unassembled WGS sequence"/>
</dbReference>
<keyword evidence="2" id="KW-0812">Transmembrane</keyword>
<gene>
    <name evidence="3" type="ORF">HMPREF0022_02522</name>
</gene>
<evidence type="ECO:0000313" key="4">
    <source>
        <dbReference type="Proteomes" id="UP000003204"/>
    </source>
</evidence>
<keyword evidence="2" id="KW-1133">Transmembrane helix</keyword>
<evidence type="ECO:0000313" key="3">
    <source>
        <dbReference type="EMBL" id="EGJ67723.1"/>
    </source>
</evidence>
<evidence type="ECO:0000256" key="2">
    <source>
        <dbReference type="SAM" id="Phobius"/>
    </source>
</evidence>